<evidence type="ECO:0000256" key="3">
    <source>
        <dbReference type="ARBA" id="ARBA00022691"/>
    </source>
</evidence>
<evidence type="ECO:0000256" key="4">
    <source>
        <dbReference type="HAMAP-Rule" id="MF_03044"/>
    </source>
</evidence>
<keyword evidence="3 4" id="KW-0949">S-adenosyl-L-methionine</keyword>
<dbReference type="GeneID" id="128200904"/>
<dbReference type="HAMAP" id="MF_03044">
    <property type="entry name" value="BMT2"/>
    <property type="match status" value="1"/>
</dbReference>
<accession>A0ABM3MK37</accession>
<comment type="similarity">
    <text evidence="4">Belongs to the BMT2 family.</text>
</comment>
<keyword evidence="1 4" id="KW-0489">Methyltransferase</keyword>
<evidence type="ECO:0000256" key="1">
    <source>
        <dbReference type="ARBA" id="ARBA00022603"/>
    </source>
</evidence>
<sequence>MASEEHKEIAEFLKNVHLSLRKSSAKIGAEKAWLEHCKNQDILKTYAHYMEKLATIHWQASSNSALTDATSRITWSADVCFDYFISKSFMKYRHKEHEIAEKLNIPFNMDESFTYPMKLIDVGSCYNPFKIYDFFDVLAIDLYPANDSVQQCDFLHVSIGNTVSIDNNKVKQLKEDYFEVVTFCFLLEYIPSSKLRIKACENAYKLLKPGGLLIINTPDSKHVGANYKIMKCWRYTLSCIGFTRIKYEKSKHMHSMAFRKALCKDTAVRWAKIYKEPYMEYVIHIPQDSRKDNETVSIAASTEICLDDFMELPFFNV</sequence>
<keyword evidence="2 4" id="KW-0808">Transferase</keyword>
<comment type="function">
    <text evidence="4">S-adenosyl-L-methionine-binding protein that acts as an inhibitor of mTORC1 signaling. Acts as a sensor of S-adenosyl-L-methionine to signal methionine sufficiency to mTORC1. Probably also acts as a S-adenosyl-L-methionine-dependent methyltransferase.</text>
</comment>
<dbReference type="Pfam" id="PF11968">
    <property type="entry name" value="Bmt2"/>
    <property type="match status" value="1"/>
</dbReference>
<dbReference type="RefSeq" id="XP_052751741.1">
    <property type="nucleotide sequence ID" value="XM_052895781.1"/>
</dbReference>
<dbReference type="InterPro" id="IPR021867">
    <property type="entry name" value="Bmt2/SAMTOR"/>
</dbReference>
<evidence type="ECO:0000256" key="2">
    <source>
        <dbReference type="ARBA" id="ARBA00022679"/>
    </source>
</evidence>
<organism evidence="5 6">
    <name type="scientific">Galleria mellonella</name>
    <name type="common">Greater wax moth</name>
    <dbReference type="NCBI Taxonomy" id="7137"/>
    <lineage>
        <taxon>Eukaryota</taxon>
        <taxon>Metazoa</taxon>
        <taxon>Ecdysozoa</taxon>
        <taxon>Arthropoda</taxon>
        <taxon>Hexapoda</taxon>
        <taxon>Insecta</taxon>
        <taxon>Pterygota</taxon>
        <taxon>Neoptera</taxon>
        <taxon>Endopterygota</taxon>
        <taxon>Lepidoptera</taxon>
        <taxon>Glossata</taxon>
        <taxon>Ditrysia</taxon>
        <taxon>Pyraloidea</taxon>
        <taxon>Pyralidae</taxon>
        <taxon>Galleriinae</taxon>
        <taxon>Galleria</taxon>
    </lineage>
</organism>
<feature type="binding site" evidence="4">
    <location>
        <position position="141"/>
    </location>
    <ligand>
        <name>S-adenosyl-L-methionine</name>
        <dbReference type="ChEBI" id="CHEBI:59789"/>
    </ligand>
</feature>
<protein>
    <recommendedName>
        <fullName evidence="4">S-adenosylmethionine sensor upstream of mTORC1</fullName>
    </recommendedName>
    <alternativeName>
        <fullName evidence="4">Probable methyltransferase BMT2 homolog</fullName>
        <ecNumber evidence="4">2.1.1.-</ecNumber>
    </alternativeName>
</protein>
<dbReference type="SUPFAM" id="SSF53335">
    <property type="entry name" value="S-adenosyl-L-methionine-dependent methyltransferases"/>
    <property type="match status" value="1"/>
</dbReference>
<gene>
    <name evidence="6" type="primary">LOC128200904</name>
</gene>
<dbReference type="EC" id="2.1.1.-" evidence="4"/>
<dbReference type="Proteomes" id="UP001652740">
    <property type="component" value="Unplaced"/>
</dbReference>
<keyword evidence="5" id="KW-1185">Reference proteome</keyword>
<dbReference type="PANTHER" id="PTHR21008:SF0">
    <property type="entry name" value="S-ADENOSYLMETHIONINE SENSOR UPSTREAM OF MTORC1"/>
    <property type="match status" value="1"/>
</dbReference>
<dbReference type="Gene3D" id="3.40.50.150">
    <property type="entry name" value="Vaccinia Virus protein VP39"/>
    <property type="match status" value="1"/>
</dbReference>
<dbReference type="PANTHER" id="PTHR21008">
    <property type="entry name" value="S-ADENOSYLMETHIONINE SENSOR UPSTREAM OF MTORC1-RELATED"/>
    <property type="match status" value="1"/>
</dbReference>
<evidence type="ECO:0000313" key="5">
    <source>
        <dbReference type="Proteomes" id="UP001652740"/>
    </source>
</evidence>
<dbReference type="InterPro" id="IPR029063">
    <property type="entry name" value="SAM-dependent_MTases_sf"/>
</dbReference>
<reference evidence="6" key="1">
    <citation type="submission" date="2025-08" db="UniProtKB">
        <authorList>
            <consortium name="RefSeq"/>
        </authorList>
    </citation>
    <scope>IDENTIFICATION</scope>
    <source>
        <tissue evidence="6">Whole larvae</tissue>
    </source>
</reference>
<evidence type="ECO:0000313" key="6">
    <source>
        <dbReference type="RefSeq" id="XP_052751741.1"/>
    </source>
</evidence>
<feature type="binding site" evidence="4">
    <location>
        <position position="123"/>
    </location>
    <ligand>
        <name>S-adenosyl-L-methionine</name>
        <dbReference type="ChEBI" id="CHEBI:59789"/>
    </ligand>
</feature>
<name>A0ABM3MK37_GALME</name>
<proteinExistence type="inferred from homology"/>